<dbReference type="Gene3D" id="1.20.1260.10">
    <property type="match status" value="1"/>
</dbReference>
<dbReference type="SUPFAM" id="SSF47240">
    <property type="entry name" value="Ferritin-like"/>
    <property type="match status" value="1"/>
</dbReference>
<comment type="caution">
    <text evidence="2">The sequence shown here is derived from an EMBL/GenBank/DDBJ whole genome shotgun (WGS) entry which is preliminary data.</text>
</comment>
<dbReference type="AlphaFoldDB" id="A0A6A4JBI2"/>
<gene>
    <name evidence="2" type="ORF">GE061_006556</name>
</gene>
<reference evidence="2" key="1">
    <citation type="journal article" date="2021" name="Mol. Ecol. Resour.">
        <title>Apolygus lucorum genome provides insights into omnivorousness and mesophyll feeding.</title>
        <authorList>
            <person name="Liu Y."/>
            <person name="Liu H."/>
            <person name="Wang H."/>
            <person name="Huang T."/>
            <person name="Liu B."/>
            <person name="Yang B."/>
            <person name="Yin L."/>
            <person name="Li B."/>
            <person name="Zhang Y."/>
            <person name="Zhang S."/>
            <person name="Jiang F."/>
            <person name="Zhang X."/>
            <person name="Ren Y."/>
            <person name="Wang B."/>
            <person name="Wang S."/>
            <person name="Lu Y."/>
            <person name="Wu K."/>
            <person name="Fan W."/>
            <person name="Wang G."/>
        </authorList>
    </citation>
    <scope>NUCLEOTIDE SEQUENCE</scope>
    <source>
        <strain evidence="2">12Hb</strain>
    </source>
</reference>
<dbReference type="InterPro" id="IPR009078">
    <property type="entry name" value="Ferritin-like_SF"/>
</dbReference>
<evidence type="ECO:0000259" key="1">
    <source>
        <dbReference type="PROSITE" id="PS50905"/>
    </source>
</evidence>
<name>A0A6A4JBI2_APOLU</name>
<dbReference type="EMBL" id="WIXP02000014">
    <property type="protein sequence ID" value="KAF6200253.1"/>
    <property type="molecule type" value="Genomic_DNA"/>
</dbReference>
<evidence type="ECO:0000313" key="2">
    <source>
        <dbReference type="EMBL" id="KAF6200253.1"/>
    </source>
</evidence>
<feature type="domain" description="Ferritin-like diiron" evidence="1">
    <location>
        <begin position="119"/>
        <end position="295"/>
    </location>
</feature>
<dbReference type="CDD" id="cd01056">
    <property type="entry name" value="Euk_Ferritin"/>
    <property type="match status" value="1"/>
</dbReference>
<dbReference type="PROSITE" id="PS50905">
    <property type="entry name" value="FERRITIN_LIKE"/>
    <property type="match status" value="1"/>
</dbReference>
<accession>A0A6A4JBI2</accession>
<protein>
    <recommendedName>
        <fullName evidence="1">Ferritin-like diiron domain-containing protein</fullName>
    </recommendedName>
</protein>
<dbReference type="OrthoDB" id="6363126at2759"/>
<keyword evidence="3" id="KW-1185">Reference proteome</keyword>
<dbReference type="Proteomes" id="UP000466442">
    <property type="component" value="Unassembled WGS sequence"/>
</dbReference>
<dbReference type="InterPro" id="IPR009040">
    <property type="entry name" value="Ferritin-like_diiron"/>
</dbReference>
<organism evidence="2 3">
    <name type="scientific">Apolygus lucorum</name>
    <name type="common">Small green plant bug</name>
    <name type="synonym">Lygocoris lucorum</name>
    <dbReference type="NCBI Taxonomy" id="248454"/>
    <lineage>
        <taxon>Eukaryota</taxon>
        <taxon>Metazoa</taxon>
        <taxon>Ecdysozoa</taxon>
        <taxon>Arthropoda</taxon>
        <taxon>Hexapoda</taxon>
        <taxon>Insecta</taxon>
        <taxon>Pterygota</taxon>
        <taxon>Neoptera</taxon>
        <taxon>Paraneoptera</taxon>
        <taxon>Hemiptera</taxon>
        <taxon>Heteroptera</taxon>
        <taxon>Panheteroptera</taxon>
        <taxon>Cimicomorpha</taxon>
        <taxon>Miridae</taxon>
        <taxon>Mirini</taxon>
        <taxon>Apolygus</taxon>
    </lineage>
</organism>
<evidence type="ECO:0000313" key="3">
    <source>
        <dbReference type="Proteomes" id="UP000466442"/>
    </source>
</evidence>
<dbReference type="InterPro" id="IPR012347">
    <property type="entry name" value="Ferritin-like"/>
</dbReference>
<sequence>MRTTLIFISFFVPSHPFPVRRGAPPVYSVVPTVGFSLFAVQEVVRKKIVRRFARRNFEVNVIILTFKMLFKVSVLLVAAVTLVNAVDSKDETCKPYFDQYCDKKPPYTDSSLRSCSPLYGAVDKRANQLRKYIKEHIGNSFEYLLQWANFNNYKKDREGFAKLYRKLSDDTWEDGIKLVQYLGKRGVELDFDSLIYQTPPQKYGAGPVGKSRSENEIVSLAKVLDLHKQLAISGNSLHEDSIKHDSLRHDGSSNLEVEHQHDIELAHFIEEEFAGKHAQTVRDLAGHSNDLKRLLKEGGRDDKKLDASGFYVHLFDEYLRKLY</sequence>
<proteinExistence type="predicted"/>